<sequence length="65" mass="7494">MNDEKRHAALKAWFLANPDVQEQPCIIDDDSIVEEQPCLIPIKNNTSFLDRVKQSFLSLLQTLHD</sequence>
<dbReference type="EMBL" id="MN740697">
    <property type="protein sequence ID" value="QHU08501.1"/>
    <property type="molecule type" value="Genomic_DNA"/>
</dbReference>
<dbReference type="AlphaFoldDB" id="A0A6C0JUA6"/>
<proteinExistence type="predicted"/>
<accession>A0A6C0JUA6</accession>
<evidence type="ECO:0000313" key="1">
    <source>
        <dbReference type="EMBL" id="QHU08501.1"/>
    </source>
</evidence>
<reference evidence="1" key="1">
    <citation type="journal article" date="2020" name="Nature">
        <title>Giant virus diversity and host interactions through global metagenomics.</title>
        <authorList>
            <person name="Schulz F."/>
            <person name="Roux S."/>
            <person name="Paez-Espino D."/>
            <person name="Jungbluth S."/>
            <person name="Walsh D.A."/>
            <person name="Denef V.J."/>
            <person name="McMahon K.D."/>
            <person name="Konstantinidis K.T."/>
            <person name="Eloe-Fadrosh E.A."/>
            <person name="Kyrpides N.C."/>
            <person name="Woyke T."/>
        </authorList>
    </citation>
    <scope>NUCLEOTIDE SEQUENCE</scope>
    <source>
        <strain evidence="1">GVMAG-S-1062768-28</strain>
    </source>
</reference>
<name>A0A6C0JUA6_9ZZZZ</name>
<protein>
    <submittedName>
        <fullName evidence="1">Uncharacterized protein</fullName>
    </submittedName>
</protein>
<organism evidence="1">
    <name type="scientific">viral metagenome</name>
    <dbReference type="NCBI Taxonomy" id="1070528"/>
    <lineage>
        <taxon>unclassified sequences</taxon>
        <taxon>metagenomes</taxon>
        <taxon>organismal metagenomes</taxon>
    </lineage>
</organism>